<dbReference type="InterPro" id="IPR030456">
    <property type="entry name" value="TF_fork_head_CS_2"/>
</dbReference>
<keyword evidence="13" id="KW-1185">Reference proteome</keyword>
<dbReference type="OrthoDB" id="5954824at2759"/>
<dbReference type="GO" id="GO:0005634">
    <property type="term" value="C:nucleus"/>
    <property type="evidence" value="ECO:0007669"/>
    <property type="project" value="UniProtKB-SubCell"/>
</dbReference>
<keyword evidence="5" id="KW-0010">Activator</keyword>
<protein>
    <submittedName>
        <fullName evidence="12">FOXJ1 protein</fullName>
    </submittedName>
</protein>
<evidence type="ECO:0000256" key="1">
    <source>
        <dbReference type="ARBA" id="ARBA00004123"/>
    </source>
</evidence>
<reference evidence="12 13" key="1">
    <citation type="submission" date="2019-09" db="EMBL/GenBank/DDBJ databases">
        <title>Bird 10,000 Genomes (B10K) Project - Family phase.</title>
        <authorList>
            <person name="Zhang G."/>
        </authorList>
    </citation>
    <scope>NUCLEOTIDE SEQUENCE [LARGE SCALE GENOMIC DNA]</scope>
    <source>
        <strain evidence="12">B10K-DU-001-61</strain>
        <tissue evidence="12">Muscle</tissue>
    </source>
</reference>
<sequence length="363" mass="40222">FATPCSPLAADPACMGVPHTPCTPISSSTSRTMHRAVTIAPQLVEDVDYKTNPHIKPPYSYANLICMAMEASDQPTITDQPKITLSAIYKWITDNFCYYRHADPTWQNSIRHNLSLNKCFIKVPREKGEPGKGGFWKLDPQYAERLKSGAFKKRRMPPVQIHLGLIAEDHREAASVASPAAVTCISTNVLGINVESQQLLKDYEEFTGDKDWSAVGGKAGQKRRQPSPNRPAKVPRLSSLALLTPEEQSELGSLKGVFDWEAIFDTNLSGDFSTFGELELLPPVSPAAQDPDLMVQGHHIDLLQGQGQVQVLPESRQSNLDFDETFLATSLLQHPWEEEPNDDLTNCVNIEQLFDLDTSLPAD</sequence>
<keyword evidence="6" id="KW-0804">Transcription</keyword>
<evidence type="ECO:0000256" key="6">
    <source>
        <dbReference type="ARBA" id="ARBA00023163"/>
    </source>
</evidence>
<keyword evidence="2" id="KW-0970">Cilium biogenesis/degradation</keyword>
<dbReference type="GO" id="GO:0030030">
    <property type="term" value="P:cell projection organization"/>
    <property type="evidence" value="ECO:0007669"/>
    <property type="project" value="UniProtKB-KW"/>
</dbReference>
<dbReference type="InterPro" id="IPR036390">
    <property type="entry name" value="WH_DNA-bd_sf"/>
</dbReference>
<dbReference type="GO" id="GO:0000981">
    <property type="term" value="F:DNA-binding transcription factor activity, RNA polymerase II-specific"/>
    <property type="evidence" value="ECO:0007669"/>
    <property type="project" value="TreeGrafter"/>
</dbReference>
<dbReference type="Proteomes" id="UP000579406">
    <property type="component" value="Unassembled WGS sequence"/>
</dbReference>
<evidence type="ECO:0000256" key="4">
    <source>
        <dbReference type="ARBA" id="ARBA00023125"/>
    </source>
</evidence>
<evidence type="ECO:0000256" key="7">
    <source>
        <dbReference type="ARBA" id="ARBA00023242"/>
    </source>
</evidence>
<organism evidence="12 13">
    <name type="scientific">Chloroceryle aenea</name>
    <name type="common">American pygmy kingfisher</name>
    <dbReference type="NCBI Taxonomy" id="176938"/>
    <lineage>
        <taxon>Eukaryota</taxon>
        <taxon>Metazoa</taxon>
        <taxon>Chordata</taxon>
        <taxon>Craniata</taxon>
        <taxon>Vertebrata</taxon>
        <taxon>Euteleostomi</taxon>
        <taxon>Archelosauria</taxon>
        <taxon>Archosauria</taxon>
        <taxon>Dinosauria</taxon>
        <taxon>Saurischia</taxon>
        <taxon>Theropoda</taxon>
        <taxon>Coelurosauria</taxon>
        <taxon>Aves</taxon>
        <taxon>Neognathae</taxon>
        <taxon>Neoaves</taxon>
        <taxon>Telluraves</taxon>
        <taxon>Coraciimorphae</taxon>
        <taxon>Coraciiformes</taxon>
        <taxon>Cerylidae</taxon>
        <taxon>Chloroceryle</taxon>
    </lineage>
</organism>
<feature type="non-terminal residue" evidence="12">
    <location>
        <position position="363"/>
    </location>
</feature>
<keyword evidence="3" id="KW-0805">Transcription regulation</keyword>
<name>A0A7K9TUT3_9AVES</name>
<dbReference type="AlphaFoldDB" id="A0A7K9TUT3"/>
<dbReference type="PROSITE" id="PS00658">
    <property type="entry name" value="FORK_HEAD_2"/>
    <property type="match status" value="1"/>
</dbReference>
<dbReference type="InterPro" id="IPR047512">
    <property type="entry name" value="FH_FOXJ1"/>
</dbReference>
<evidence type="ECO:0000256" key="5">
    <source>
        <dbReference type="ARBA" id="ARBA00023159"/>
    </source>
</evidence>
<keyword evidence="4 9" id="KW-0238">DNA-binding</keyword>
<dbReference type="SMART" id="SM00339">
    <property type="entry name" value="FH"/>
    <property type="match status" value="1"/>
</dbReference>
<dbReference type="InterPro" id="IPR001766">
    <property type="entry name" value="Fork_head_dom"/>
</dbReference>
<evidence type="ECO:0000313" key="13">
    <source>
        <dbReference type="Proteomes" id="UP000579406"/>
    </source>
</evidence>
<dbReference type="InterPro" id="IPR018122">
    <property type="entry name" value="TF_fork_head_CS_1"/>
</dbReference>
<evidence type="ECO:0000259" key="11">
    <source>
        <dbReference type="PROSITE" id="PS50039"/>
    </source>
</evidence>
<dbReference type="PRINTS" id="PR00053">
    <property type="entry name" value="FORKHEAD"/>
</dbReference>
<comment type="similarity">
    <text evidence="8">Belongs to the FOXJ1 family.</text>
</comment>
<dbReference type="InterPro" id="IPR047513">
    <property type="entry name" value="FOXJ1"/>
</dbReference>
<dbReference type="InterPro" id="IPR036388">
    <property type="entry name" value="WH-like_DNA-bd_sf"/>
</dbReference>
<dbReference type="PANTHER" id="PTHR46805:SF1">
    <property type="entry name" value="FORKHEAD BOX PROTEIN J1"/>
    <property type="match status" value="1"/>
</dbReference>
<dbReference type="Gene3D" id="1.10.10.10">
    <property type="entry name" value="Winged helix-like DNA-binding domain superfamily/Winged helix DNA-binding domain"/>
    <property type="match status" value="1"/>
</dbReference>
<feature type="region of interest" description="Disordered" evidence="10">
    <location>
        <begin position="211"/>
        <end position="233"/>
    </location>
</feature>
<dbReference type="GO" id="GO:0000978">
    <property type="term" value="F:RNA polymerase II cis-regulatory region sequence-specific DNA binding"/>
    <property type="evidence" value="ECO:0007669"/>
    <property type="project" value="TreeGrafter"/>
</dbReference>
<evidence type="ECO:0000256" key="8">
    <source>
        <dbReference type="ARBA" id="ARBA00034770"/>
    </source>
</evidence>
<dbReference type="PROSITE" id="PS50039">
    <property type="entry name" value="FORK_HEAD_3"/>
    <property type="match status" value="1"/>
</dbReference>
<dbReference type="CDD" id="cd20023">
    <property type="entry name" value="FH_FOXJ1"/>
    <property type="match status" value="1"/>
</dbReference>
<evidence type="ECO:0000313" key="12">
    <source>
        <dbReference type="EMBL" id="NXI51101.1"/>
    </source>
</evidence>
<evidence type="ECO:0000256" key="9">
    <source>
        <dbReference type="PROSITE-ProRule" id="PRU00089"/>
    </source>
</evidence>
<dbReference type="FunFam" id="1.10.10.10:FF:000030">
    <property type="entry name" value="Forkhead box protein K2"/>
    <property type="match status" value="1"/>
</dbReference>
<evidence type="ECO:0000256" key="10">
    <source>
        <dbReference type="SAM" id="MobiDB-lite"/>
    </source>
</evidence>
<dbReference type="Pfam" id="PF00250">
    <property type="entry name" value="Forkhead"/>
    <property type="match status" value="1"/>
</dbReference>
<evidence type="ECO:0000256" key="2">
    <source>
        <dbReference type="ARBA" id="ARBA00022794"/>
    </source>
</evidence>
<accession>A0A7K9TUT3</accession>
<dbReference type="SUPFAM" id="SSF46785">
    <property type="entry name" value="Winged helix' DNA-binding domain"/>
    <property type="match status" value="1"/>
</dbReference>
<dbReference type="PANTHER" id="PTHR46805">
    <property type="entry name" value="FORKHEAD BOX PROTEIN J1"/>
    <property type="match status" value="1"/>
</dbReference>
<evidence type="ECO:0000256" key="3">
    <source>
        <dbReference type="ARBA" id="ARBA00023015"/>
    </source>
</evidence>
<dbReference type="EMBL" id="VWZY01002882">
    <property type="protein sequence ID" value="NXI51101.1"/>
    <property type="molecule type" value="Genomic_DNA"/>
</dbReference>
<gene>
    <name evidence="12" type="primary">Foxj1</name>
    <name evidence="12" type="ORF">CHLAEN_R06647</name>
</gene>
<feature type="DNA-binding region" description="Fork-head" evidence="9">
    <location>
        <begin position="56"/>
        <end position="156"/>
    </location>
</feature>
<comment type="subcellular location">
    <subcellularLocation>
        <location evidence="1 9">Nucleus</location>
    </subcellularLocation>
</comment>
<feature type="domain" description="Fork-head" evidence="11">
    <location>
        <begin position="56"/>
        <end position="156"/>
    </location>
</feature>
<comment type="caution">
    <text evidence="12">The sequence shown here is derived from an EMBL/GenBank/DDBJ whole genome shotgun (WGS) entry which is preliminary data.</text>
</comment>
<feature type="non-terminal residue" evidence="12">
    <location>
        <position position="1"/>
    </location>
</feature>
<proteinExistence type="inferred from homology"/>
<keyword evidence="7 9" id="KW-0539">Nucleus</keyword>
<dbReference type="PROSITE" id="PS00657">
    <property type="entry name" value="FORK_HEAD_1"/>
    <property type="match status" value="1"/>
</dbReference>